<proteinExistence type="predicted"/>
<organism evidence="1 2">
    <name type="scientific">Botryosphaeria dothidea</name>
    <dbReference type="NCBI Taxonomy" id="55169"/>
    <lineage>
        <taxon>Eukaryota</taxon>
        <taxon>Fungi</taxon>
        <taxon>Dikarya</taxon>
        <taxon>Ascomycota</taxon>
        <taxon>Pezizomycotina</taxon>
        <taxon>Dothideomycetes</taxon>
        <taxon>Dothideomycetes incertae sedis</taxon>
        <taxon>Botryosphaeriales</taxon>
        <taxon>Botryosphaeriaceae</taxon>
        <taxon>Botryosphaeria</taxon>
    </lineage>
</organism>
<name>A0A8H4MZ74_9PEZI</name>
<sequence>MKESAEKQAIDFGNLYYGYCQGNQAEIQLLKDQSKAGERKLEECMGELRKMQLSSFQQAQTTWPPEEDGTVRELIASLYKSVRAWASTYSVESFSDIQGTDHRDLTDLLEDIQTVTTIINVDDLVEFEYPFLILAALLSEHLYDYIFNNPFFAFNNPEDQDSEKALSVGLNQFFNSTPAHHQSEEHKWRAQSLRLLFPHPQDVQPGHLVQTQGIPPNNLAHIYTNVGAFFLSGATTLLLHHIEELEEEVCRADLFDITLQAGNLYARVQTQGAYFTWESSDLLLGRSFSIDSPVMKPDRFHRLDDEDDHTHDGKLVSIVLSPTVVISGDQDGNSMQDGRILAKASVYLGNEPASMVKEEDN</sequence>
<dbReference type="Proteomes" id="UP000572817">
    <property type="component" value="Unassembled WGS sequence"/>
</dbReference>
<keyword evidence="2" id="KW-1185">Reference proteome</keyword>
<accession>A0A8H4MZ74</accession>
<comment type="caution">
    <text evidence="1">The sequence shown here is derived from an EMBL/GenBank/DDBJ whole genome shotgun (WGS) entry which is preliminary data.</text>
</comment>
<dbReference type="EMBL" id="WWBZ02000051">
    <property type="protein sequence ID" value="KAF4304689.1"/>
    <property type="molecule type" value="Genomic_DNA"/>
</dbReference>
<protein>
    <submittedName>
        <fullName evidence="1">Uncharacterized protein</fullName>
    </submittedName>
</protein>
<evidence type="ECO:0000313" key="1">
    <source>
        <dbReference type="EMBL" id="KAF4304689.1"/>
    </source>
</evidence>
<evidence type="ECO:0000313" key="2">
    <source>
        <dbReference type="Proteomes" id="UP000572817"/>
    </source>
</evidence>
<gene>
    <name evidence="1" type="ORF">GTA08_BOTSDO08073</name>
</gene>
<reference evidence="1" key="1">
    <citation type="submission" date="2020-04" db="EMBL/GenBank/DDBJ databases">
        <title>Genome Assembly and Annotation of Botryosphaeria dothidea sdau 11-99, a Latent Pathogen of Apple Fruit Ring Rot in China.</title>
        <authorList>
            <person name="Yu C."/>
            <person name="Diao Y."/>
            <person name="Lu Q."/>
            <person name="Zhao J."/>
            <person name="Cui S."/>
            <person name="Peng C."/>
            <person name="He B."/>
            <person name="Liu H."/>
        </authorList>
    </citation>
    <scope>NUCLEOTIDE SEQUENCE [LARGE SCALE GENOMIC DNA]</scope>
    <source>
        <strain evidence="1">Sdau11-99</strain>
    </source>
</reference>
<dbReference type="OrthoDB" id="4156714at2759"/>
<dbReference type="AlphaFoldDB" id="A0A8H4MZ74"/>